<keyword evidence="3 9" id="KW-0963">Cytoplasm</keyword>
<evidence type="ECO:0000313" key="13">
    <source>
        <dbReference type="Proteomes" id="UP000516384"/>
    </source>
</evidence>
<dbReference type="FunFam" id="1.10.10.10:FF:000214">
    <property type="entry name" value="Methylated-DNA--protein-cysteine methyltransferase"/>
    <property type="match status" value="1"/>
</dbReference>
<dbReference type="PANTHER" id="PTHR10815">
    <property type="entry name" value="METHYLATED-DNA--PROTEIN-CYSTEINE METHYLTRANSFERASE"/>
    <property type="match status" value="1"/>
</dbReference>
<comment type="similarity">
    <text evidence="2 9">Belongs to the MGMT family.</text>
</comment>
<dbReference type="NCBIfam" id="TIGR00589">
    <property type="entry name" value="ogt"/>
    <property type="match status" value="1"/>
</dbReference>
<gene>
    <name evidence="12" type="ORF">IAQ67_23380</name>
</gene>
<dbReference type="InterPro" id="IPR023546">
    <property type="entry name" value="MGMT"/>
</dbReference>
<proteinExistence type="inferred from homology"/>
<accession>A0A7H0Y6L0</accession>
<dbReference type="InterPro" id="IPR036631">
    <property type="entry name" value="MGMT_N_sf"/>
</dbReference>
<keyword evidence="6 9" id="KW-0227">DNA damage</keyword>
<dbReference type="PROSITE" id="PS00374">
    <property type="entry name" value="MGMT"/>
    <property type="match status" value="1"/>
</dbReference>
<evidence type="ECO:0000256" key="3">
    <source>
        <dbReference type="ARBA" id="ARBA00022490"/>
    </source>
</evidence>
<dbReference type="RefSeq" id="WP_190297933.1">
    <property type="nucleotide sequence ID" value="NZ_CP061172.1"/>
</dbReference>
<evidence type="ECO:0000313" key="12">
    <source>
        <dbReference type="EMBL" id="QNR66718.1"/>
    </source>
</evidence>
<evidence type="ECO:0000256" key="5">
    <source>
        <dbReference type="ARBA" id="ARBA00022679"/>
    </source>
</evidence>
<dbReference type="InterPro" id="IPR001497">
    <property type="entry name" value="MethylDNA_cys_MeTrfase_AS"/>
</dbReference>
<dbReference type="Gene3D" id="3.30.160.70">
    <property type="entry name" value="Methylated DNA-protein cysteine methyltransferase domain"/>
    <property type="match status" value="1"/>
</dbReference>
<evidence type="ECO:0000256" key="6">
    <source>
        <dbReference type="ARBA" id="ARBA00022763"/>
    </source>
</evidence>
<dbReference type="EMBL" id="CP061172">
    <property type="protein sequence ID" value="QNR66718.1"/>
    <property type="molecule type" value="Genomic_DNA"/>
</dbReference>
<evidence type="ECO:0000256" key="8">
    <source>
        <dbReference type="ARBA" id="ARBA00049348"/>
    </source>
</evidence>
<dbReference type="InterPro" id="IPR036217">
    <property type="entry name" value="MethylDNA_cys_MeTrfase_DNAb"/>
</dbReference>
<evidence type="ECO:0000259" key="10">
    <source>
        <dbReference type="Pfam" id="PF01035"/>
    </source>
</evidence>
<organism evidence="12 13">
    <name type="scientific">Paenibacillus peoriae</name>
    <dbReference type="NCBI Taxonomy" id="59893"/>
    <lineage>
        <taxon>Bacteria</taxon>
        <taxon>Bacillati</taxon>
        <taxon>Bacillota</taxon>
        <taxon>Bacilli</taxon>
        <taxon>Bacillales</taxon>
        <taxon>Paenibacillaceae</taxon>
        <taxon>Paenibacillus</taxon>
    </lineage>
</organism>
<keyword evidence="7 9" id="KW-0234">DNA repair</keyword>
<evidence type="ECO:0000256" key="7">
    <source>
        <dbReference type="ARBA" id="ARBA00023204"/>
    </source>
</evidence>
<feature type="domain" description="Methylguanine DNA methyltransferase ribonuclease-like" evidence="11">
    <location>
        <begin position="9"/>
        <end position="87"/>
    </location>
</feature>
<dbReference type="AlphaFoldDB" id="A0A7H0Y6L0"/>
<dbReference type="Gene3D" id="1.10.10.10">
    <property type="entry name" value="Winged helix-like DNA-binding domain superfamily/Winged helix DNA-binding domain"/>
    <property type="match status" value="1"/>
</dbReference>
<name>A0A7H0Y6L0_9BACL</name>
<evidence type="ECO:0000259" key="11">
    <source>
        <dbReference type="Pfam" id="PF02870"/>
    </source>
</evidence>
<dbReference type="Pfam" id="PF02870">
    <property type="entry name" value="Methyltransf_1N"/>
    <property type="match status" value="1"/>
</dbReference>
<dbReference type="GO" id="GO:0032259">
    <property type="term" value="P:methylation"/>
    <property type="evidence" value="ECO:0007669"/>
    <property type="project" value="UniProtKB-KW"/>
</dbReference>
<feature type="active site" description="Nucleophile; methyl group acceptor" evidence="9">
    <location>
        <position position="142"/>
    </location>
</feature>
<comment type="function">
    <text evidence="9">Involved in the cellular defense against the biological effects of O6-methylguanine (O6-MeG) and O4-methylthymine (O4-MeT) in DNA. Repairs the methylated nucleobase in DNA by stoichiometrically transferring the methyl group to a cysteine residue in the enzyme. This is a suicide reaction: the enzyme is irreversibly inactivated.</text>
</comment>
<reference evidence="12 13" key="1">
    <citation type="submission" date="2020-09" db="EMBL/GenBank/DDBJ databases">
        <title>Characterization of Paenibacillus peoriae strain ZF390 with broad-spectrum antimicrobial activity as a potential biocontrol agent.</title>
        <authorList>
            <person name="Li L."/>
            <person name="Zhao Y."/>
            <person name="Li B."/>
            <person name="Xie X."/>
        </authorList>
    </citation>
    <scope>NUCLEOTIDE SEQUENCE [LARGE SCALE GENOMIC DNA]</scope>
    <source>
        <strain evidence="12 13">ZF390</strain>
    </source>
</reference>
<comment type="catalytic activity">
    <reaction evidence="1 9">
        <text>a 4-O-methyl-thymidine in DNA + L-cysteinyl-[protein] = a thymidine in DNA + S-methyl-L-cysteinyl-[protein]</text>
        <dbReference type="Rhea" id="RHEA:53428"/>
        <dbReference type="Rhea" id="RHEA-COMP:10131"/>
        <dbReference type="Rhea" id="RHEA-COMP:10132"/>
        <dbReference type="Rhea" id="RHEA-COMP:13555"/>
        <dbReference type="Rhea" id="RHEA-COMP:13556"/>
        <dbReference type="ChEBI" id="CHEBI:29950"/>
        <dbReference type="ChEBI" id="CHEBI:82612"/>
        <dbReference type="ChEBI" id="CHEBI:137386"/>
        <dbReference type="ChEBI" id="CHEBI:137387"/>
        <dbReference type="EC" id="2.1.1.63"/>
    </reaction>
</comment>
<evidence type="ECO:0000256" key="4">
    <source>
        <dbReference type="ARBA" id="ARBA00022603"/>
    </source>
</evidence>
<protein>
    <recommendedName>
        <fullName evidence="9">Methylated-DNA--protein-cysteine methyltransferase</fullName>
        <ecNumber evidence="9">2.1.1.63</ecNumber>
    </recommendedName>
    <alternativeName>
        <fullName evidence="9">6-O-methylguanine-DNA methyltransferase</fullName>
        <shortName evidence="9">MGMT</shortName>
    </alternativeName>
    <alternativeName>
        <fullName evidence="9">O-6-methylguanine-DNA-alkyltransferase</fullName>
    </alternativeName>
</protein>
<dbReference type="GO" id="GO:0005737">
    <property type="term" value="C:cytoplasm"/>
    <property type="evidence" value="ECO:0007669"/>
    <property type="project" value="UniProtKB-SubCell"/>
</dbReference>
<dbReference type="PANTHER" id="PTHR10815:SF12">
    <property type="entry name" value="METHYLATED-DNA--PROTEIN-CYSTEINE METHYLTRANSFERASE, INDUCIBLE"/>
    <property type="match status" value="1"/>
</dbReference>
<dbReference type="SUPFAM" id="SSF46767">
    <property type="entry name" value="Methylated DNA-protein cysteine methyltransferase, C-terminal domain"/>
    <property type="match status" value="1"/>
</dbReference>
<comment type="miscellaneous">
    <text evidence="9">This enzyme catalyzes only one turnover and therefore is not strictly catalytic. According to one definition, an enzyme is a biocatalyst that acts repeatedly and over many reaction cycles.</text>
</comment>
<dbReference type="SUPFAM" id="SSF53155">
    <property type="entry name" value="Methylated DNA-protein cysteine methyltransferase domain"/>
    <property type="match status" value="1"/>
</dbReference>
<evidence type="ECO:0000256" key="1">
    <source>
        <dbReference type="ARBA" id="ARBA00001286"/>
    </source>
</evidence>
<evidence type="ECO:0000256" key="9">
    <source>
        <dbReference type="HAMAP-Rule" id="MF_00772"/>
    </source>
</evidence>
<dbReference type="InterPro" id="IPR014048">
    <property type="entry name" value="MethylDNA_cys_MeTrfase_DNA-bd"/>
</dbReference>
<comment type="subcellular location">
    <subcellularLocation>
        <location evidence="9">Cytoplasm</location>
    </subcellularLocation>
</comment>
<dbReference type="Proteomes" id="UP000516384">
    <property type="component" value="Chromosome"/>
</dbReference>
<dbReference type="HAMAP" id="MF_00772">
    <property type="entry name" value="OGT"/>
    <property type="match status" value="1"/>
</dbReference>
<dbReference type="GO" id="GO:0006307">
    <property type="term" value="P:DNA alkylation repair"/>
    <property type="evidence" value="ECO:0007669"/>
    <property type="project" value="UniProtKB-UniRule"/>
</dbReference>
<comment type="catalytic activity">
    <reaction evidence="8 9">
        <text>a 6-O-methyl-2'-deoxyguanosine in DNA + L-cysteinyl-[protein] = S-methyl-L-cysteinyl-[protein] + a 2'-deoxyguanosine in DNA</text>
        <dbReference type="Rhea" id="RHEA:24000"/>
        <dbReference type="Rhea" id="RHEA-COMP:10131"/>
        <dbReference type="Rhea" id="RHEA-COMP:10132"/>
        <dbReference type="Rhea" id="RHEA-COMP:11367"/>
        <dbReference type="Rhea" id="RHEA-COMP:11368"/>
        <dbReference type="ChEBI" id="CHEBI:29950"/>
        <dbReference type="ChEBI" id="CHEBI:82612"/>
        <dbReference type="ChEBI" id="CHEBI:85445"/>
        <dbReference type="ChEBI" id="CHEBI:85448"/>
        <dbReference type="EC" id="2.1.1.63"/>
    </reaction>
</comment>
<keyword evidence="5 9" id="KW-0808">Transferase</keyword>
<sequence length="180" mass="19935">MAQQMNKTIYWSLLTHENWNLYIAATSEGLCYVGSPNQPVEELFSWAGRRFPGSPLVEEDAALQPYAKELIEYLQGERTQFTLPFDFHGTAFQMAVWNALCDIPYGETLSYSDIANAIQKPASVRAVGAAIGANPILVTVPCHRVIGKNGAMTGYRGGLDMKVKLLQLEKESVASVQYEK</sequence>
<feature type="domain" description="Methylated-DNA-[protein]-cysteine S-methyltransferase DNA binding" evidence="10">
    <location>
        <begin position="91"/>
        <end position="170"/>
    </location>
</feature>
<dbReference type="Pfam" id="PF01035">
    <property type="entry name" value="DNA_binding_1"/>
    <property type="match status" value="1"/>
</dbReference>
<dbReference type="EC" id="2.1.1.63" evidence="9"/>
<dbReference type="InterPro" id="IPR008332">
    <property type="entry name" value="MethylG_MeTrfase_N"/>
</dbReference>
<dbReference type="GO" id="GO:0003908">
    <property type="term" value="F:methylated-DNA-[protein]-cysteine S-methyltransferase activity"/>
    <property type="evidence" value="ECO:0007669"/>
    <property type="project" value="UniProtKB-UniRule"/>
</dbReference>
<evidence type="ECO:0000256" key="2">
    <source>
        <dbReference type="ARBA" id="ARBA00008711"/>
    </source>
</evidence>
<keyword evidence="4 9" id="KW-0489">Methyltransferase</keyword>
<dbReference type="CDD" id="cd06445">
    <property type="entry name" value="ATase"/>
    <property type="match status" value="1"/>
</dbReference>
<dbReference type="InterPro" id="IPR036388">
    <property type="entry name" value="WH-like_DNA-bd_sf"/>
</dbReference>